<dbReference type="STRING" id="983920.Y88_1125"/>
<reference evidence="9 10" key="1">
    <citation type="journal article" date="2012" name="J. Bacteriol.">
        <title>Draft Genome Sequence of Novosphingobium nitrogenifigens Y88T.</title>
        <authorList>
            <person name="Strabala T.J."/>
            <person name="Macdonald L."/>
            <person name="Liu V."/>
            <person name="Smit A.M."/>
        </authorList>
    </citation>
    <scope>NUCLEOTIDE SEQUENCE [LARGE SCALE GENOMIC DNA]</scope>
    <source>
        <strain evidence="9 10">DSM 19370</strain>
    </source>
</reference>
<dbReference type="InterPro" id="IPR002471">
    <property type="entry name" value="Pept_S9_AS"/>
</dbReference>
<keyword evidence="4" id="KW-0645">Protease</keyword>
<evidence type="ECO:0000256" key="5">
    <source>
        <dbReference type="ARBA" id="ARBA00022801"/>
    </source>
</evidence>
<organism evidence="9 10">
    <name type="scientific">Novosphingobium nitrogenifigens DSM 19370</name>
    <dbReference type="NCBI Taxonomy" id="983920"/>
    <lineage>
        <taxon>Bacteria</taxon>
        <taxon>Pseudomonadati</taxon>
        <taxon>Pseudomonadota</taxon>
        <taxon>Alphaproteobacteria</taxon>
        <taxon>Sphingomonadales</taxon>
        <taxon>Sphingomonadaceae</taxon>
        <taxon>Novosphingobium</taxon>
    </lineage>
</organism>
<dbReference type="AlphaFoldDB" id="F1Z8G2"/>
<evidence type="ECO:0000256" key="3">
    <source>
        <dbReference type="ARBA" id="ARBA00011897"/>
    </source>
</evidence>
<keyword evidence="5" id="KW-0378">Hydrolase</keyword>
<dbReference type="InterPro" id="IPR023302">
    <property type="entry name" value="Pept_S9A_N"/>
</dbReference>
<dbReference type="Gene3D" id="3.40.50.1820">
    <property type="entry name" value="alpha/beta hydrolase"/>
    <property type="match status" value="1"/>
</dbReference>
<dbReference type="SUPFAM" id="SSF50993">
    <property type="entry name" value="Peptidase/esterase 'gauge' domain"/>
    <property type="match status" value="1"/>
</dbReference>
<evidence type="ECO:0000256" key="1">
    <source>
        <dbReference type="ARBA" id="ARBA00001070"/>
    </source>
</evidence>
<dbReference type="EC" id="3.4.21.26" evidence="3"/>
<dbReference type="PANTHER" id="PTHR42881:SF2">
    <property type="entry name" value="PROLYL ENDOPEPTIDASE"/>
    <property type="match status" value="1"/>
</dbReference>
<dbReference type="HOGENOM" id="CLU_011290_1_1_5"/>
<dbReference type="GO" id="GO:0005829">
    <property type="term" value="C:cytosol"/>
    <property type="evidence" value="ECO:0007669"/>
    <property type="project" value="TreeGrafter"/>
</dbReference>
<gene>
    <name evidence="9" type="ORF">Y88_1125</name>
</gene>
<dbReference type="FunFam" id="3.40.50.1820:FF:000005">
    <property type="entry name" value="Prolyl endopeptidase"/>
    <property type="match status" value="1"/>
</dbReference>
<feature type="domain" description="Peptidase S9A N-terminal" evidence="8">
    <location>
        <begin position="79"/>
        <end position="481"/>
    </location>
</feature>
<proteinExistence type="inferred from homology"/>
<dbReference type="InterPro" id="IPR002470">
    <property type="entry name" value="Peptidase_S9A"/>
</dbReference>
<dbReference type="Pfam" id="PF00326">
    <property type="entry name" value="Peptidase_S9"/>
    <property type="match status" value="1"/>
</dbReference>
<keyword evidence="10" id="KW-1185">Reference proteome</keyword>
<evidence type="ECO:0000256" key="4">
    <source>
        <dbReference type="ARBA" id="ARBA00022670"/>
    </source>
</evidence>
<dbReference type="PRINTS" id="PR00862">
    <property type="entry name" value="PROLIGOPTASE"/>
</dbReference>
<accession>F1Z8G2</accession>
<comment type="similarity">
    <text evidence="2">Belongs to the peptidase S9A family.</text>
</comment>
<dbReference type="GO" id="GO:0004252">
    <property type="term" value="F:serine-type endopeptidase activity"/>
    <property type="evidence" value="ECO:0007669"/>
    <property type="project" value="UniProtKB-EC"/>
</dbReference>
<evidence type="ECO:0000256" key="6">
    <source>
        <dbReference type="ARBA" id="ARBA00022825"/>
    </source>
</evidence>
<evidence type="ECO:0000313" key="9">
    <source>
        <dbReference type="EMBL" id="EGD59063.1"/>
    </source>
</evidence>
<dbReference type="InterPro" id="IPR029058">
    <property type="entry name" value="AB_hydrolase_fold"/>
</dbReference>
<dbReference type="PANTHER" id="PTHR42881">
    <property type="entry name" value="PROLYL ENDOPEPTIDASE"/>
    <property type="match status" value="1"/>
</dbReference>
<evidence type="ECO:0000259" key="7">
    <source>
        <dbReference type="Pfam" id="PF00326"/>
    </source>
</evidence>
<feature type="domain" description="Peptidase S9 prolyl oligopeptidase catalytic" evidence="7">
    <location>
        <begin position="545"/>
        <end position="757"/>
    </location>
</feature>
<dbReference type="SUPFAM" id="SSF53474">
    <property type="entry name" value="alpha/beta-Hydrolases"/>
    <property type="match status" value="1"/>
</dbReference>
<comment type="caution">
    <text evidence="9">The sequence shown here is derived from an EMBL/GenBank/DDBJ whole genome shotgun (WGS) entry which is preliminary data.</text>
</comment>
<comment type="catalytic activity">
    <reaction evidence="1">
        <text>Hydrolysis of Pro-|-Xaa &gt;&gt; Ala-|-Xaa in oligopeptides.</text>
        <dbReference type="EC" id="3.4.21.26"/>
    </reaction>
</comment>
<dbReference type="PROSITE" id="PS00708">
    <property type="entry name" value="PRO_ENDOPEP_SER"/>
    <property type="match status" value="1"/>
</dbReference>
<sequence>MLLGSVLGLGLYGAPVWAGNGGATGEAAMESVESGTSHRQVAPAALAGPALIGVSAAATSSGVGRAAPAALLVPRDRYPETRRDNLHEAMFGQSVADPYRWLEGDIRRDPAVSGWAARENALTRAYLAALPGRDRFAARLRALYDFERISLPKKAGQRYFLLRNSGLMNQSALYVREGLAGRDRLLFDPNAAGEGAPALDAWAPSRNGRYLAFTESRAGSDWRTIHVIDVDTGTVMADRLEWANDTLIGWAGDEGFFYSRYPAPPTGEEYRGQARNKAIWFHRVGTAQDADEQVYATPAHPDWGHKAQVTSDGAWAVISTDAGTAPMRAIHLVNLSARGADGRWQVVPLVSDLTFDWKLVDGEGNRLWFITNDGAPDYRLVRVDLGTHARVSTVIGEQRSALEAGRIVGDRLILSYNADGRRLAVVTDMHGHPARAITIDATGTASGFEGRPGDPETFYQFSSYNQPPAVYRMDIRTGRASAFALPRTPFDPSDYVVEQRQYPSRDGALVPLMIVRKKALADAATAAPTLLYGYGGFDISVNPAYSPQRMAWLEAGGVFAVAAVRGGGELGPSWYEAGRAAKKQNSFDDFIAAGDYLVKNGIARKGSLAAQGASNGGMMVAAVINQRPDLFVAANPDVGVMDMLRFDRFTQGRGWTDDYGDPAREADWRVLRSYSPYHNIRAGTDYPAILVTTADTDDRVVPAHSFKYVAALQGSAIGDRPHLLRVEDGAGHGAGKPLDKTIATGADVLAFLAAWTGLSPLTP</sequence>
<evidence type="ECO:0000259" key="8">
    <source>
        <dbReference type="Pfam" id="PF02897"/>
    </source>
</evidence>
<dbReference type="Pfam" id="PF02897">
    <property type="entry name" value="Peptidase_S9_N"/>
    <property type="match status" value="1"/>
</dbReference>
<dbReference type="GO" id="GO:0006508">
    <property type="term" value="P:proteolysis"/>
    <property type="evidence" value="ECO:0007669"/>
    <property type="project" value="UniProtKB-KW"/>
</dbReference>
<dbReference type="GO" id="GO:0070012">
    <property type="term" value="F:oligopeptidase activity"/>
    <property type="evidence" value="ECO:0007669"/>
    <property type="project" value="TreeGrafter"/>
</dbReference>
<evidence type="ECO:0000256" key="2">
    <source>
        <dbReference type="ARBA" id="ARBA00005228"/>
    </source>
</evidence>
<protein>
    <recommendedName>
        <fullName evidence="3">prolyl oligopeptidase</fullName>
        <ecNumber evidence="3">3.4.21.26</ecNumber>
    </recommendedName>
</protein>
<dbReference type="eggNOG" id="COG1505">
    <property type="taxonomic scope" value="Bacteria"/>
</dbReference>
<dbReference type="InParanoid" id="F1Z8G2"/>
<dbReference type="Gene3D" id="2.130.10.120">
    <property type="entry name" value="Prolyl oligopeptidase, N-terminal domain"/>
    <property type="match status" value="1"/>
</dbReference>
<dbReference type="EMBL" id="AEWJ01000037">
    <property type="protein sequence ID" value="EGD59063.1"/>
    <property type="molecule type" value="Genomic_DNA"/>
</dbReference>
<dbReference type="InterPro" id="IPR001375">
    <property type="entry name" value="Peptidase_S9_cat"/>
</dbReference>
<keyword evidence="6" id="KW-0720">Serine protease</keyword>
<dbReference type="Proteomes" id="UP000004728">
    <property type="component" value="Unassembled WGS sequence"/>
</dbReference>
<name>F1Z8G2_9SPHN</name>
<dbReference type="InterPro" id="IPR051167">
    <property type="entry name" value="Prolyl_oligopep/macrocyclase"/>
</dbReference>
<evidence type="ECO:0000313" key="10">
    <source>
        <dbReference type="Proteomes" id="UP000004728"/>
    </source>
</evidence>